<accession>A0A1S3YNA8</accession>
<dbReference type="RefSeq" id="XP_016453781.1">
    <property type="nucleotide sequence ID" value="XM_016598295.1"/>
</dbReference>
<reference evidence="1" key="1">
    <citation type="journal article" date="2014" name="Nat. Commun.">
        <title>The tobacco genome sequence and its comparison with those of tomato and potato.</title>
        <authorList>
            <person name="Sierro N."/>
            <person name="Battey J.N."/>
            <person name="Ouadi S."/>
            <person name="Bakaher N."/>
            <person name="Bovet L."/>
            <person name="Willig A."/>
            <person name="Goepfert S."/>
            <person name="Peitsch M.C."/>
            <person name="Ivanov N.V."/>
        </authorList>
    </citation>
    <scope>NUCLEOTIDE SEQUENCE [LARGE SCALE GENOMIC DNA]</scope>
</reference>
<dbReference type="OrthoDB" id="2020115at2759"/>
<evidence type="ECO:0000313" key="2">
    <source>
        <dbReference type="RefSeq" id="XP_016453781.1"/>
    </source>
</evidence>
<dbReference type="PaxDb" id="4097-A0A1S3YNA8"/>
<reference evidence="2" key="2">
    <citation type="submission" date="2025-08" db="UniProtKB">
        <authorList>
            <consortium name="RefSeq"/>
        </authorList>
    </citation>
    <scope>IDENTIFICATION</scope>
    <source>
        <tissue evidence="2">Leaf</tissue>
    </source>
</reference>
<dbReference type="KEGG" id="nta:107778100"/>
<dbReference type="PANTHER" id="PTHR34796:SF1">
    <property type="entry name" value="EXPRESSED PROTEIN"/>
    <property type="match status" value="1"/>
</dbReference>
<dbReference type="Proteomes" id="UP000790787">
    <property type="component" value="Chromosome 14"/>
</dbReference>
<dbReference type="SUPFAM" id="SSF140663">
    <property type="entry name" value="TTHA0068-like"/>
    <property type="match status" value="1"/>
</dbReference>
<dbReference type="AlphaFoldDB" id="A0A1S3YNA8"/>
<dbReference type="GeneID" id="107778100"/>
<name>A0A1S3YNA8_TOBAC</name>
<protein>
    <submittedName>
        <fullName evidence="2">Uncharacterized protein LOC107778100</fullName>
    </submittedName>
    <submittedName>
        <fullName evidence="2">Uncharacterized protein isoform X1</fullName>
    </submittedName>
</protein>
<keyword evidence="1" id="KW-1185">Reference proteome</keyword>
<proteinExistence type="predicted"/>
<dbReference type="PANTHER" id="PTHR34796">
    <property type="entry name" value="EXPRESSED PROTEIN"/>
    <property type="match status" value="1"/>
</dbReference>
<dbReference type="Pfam" id="PF03745">
    <property type="entry name" value="DUF309"/>
    <property type="match status" value="1"/>
</dbReference>
<sequence>MANLPINLPKFKQILIPLSNFTNLSSHFFPYSNSKVHYQRQILKKNTTSYNYRLLSRRSFVEYEDEDYLNSENYSFQEAVALFNSRDYYRCHDVLEALWNESEEPIRTLLHGILQCAVGFHHLFNQNHKGAMMELGEGLCKLRKFNFENGPFYQFEKEISQVLDFIYRTQLELAACGDDFCVTLDQSERSYQLLGGYAAGQKLYTLENDQDYYYLIFTSGRYDGNMENPRIKLPTIDASEANLKELDYS</sequence>
<gene>
    <name evidence="2" type="primary">LOC107778100</name>
</gene>
<evidence type="ECO:0000313" key="1">
    <source>
        <dbReference type="Proteomes" id="UP000790787"/>
    </source>
</evidence>
<dbReference type="STRING" id="4097.A0A1S3YNA8"/>
<organism evidence="1 2">
    <name type="scientific">Nicotiana tabacum</name>
    <name type="common">Common tobacco</name>
    <dbReference type="NCBI Taxonomy" id="4097"/>
    <lineage>
        <taxon>Eukaryota</taxon>
        <taxon>Viridiplantae</taxon>
        <taxon>Streptophyta</taxon>
        <taxon>Embryophyta</taxon>
        <taxon>Tracheophyta</taxon>
        <taxon>Spermatophyta</taxon>
        <taxon>Magnoliopsida</taxon>
        <taxon>eudicotyledons</taxon>
        <taxon>Gunneridae</taxon>
        <taxon>Pentapetalae</taxon>
        <taxon>asterids</taxon>
        <taxon>lamiids</taxon>
        <taxon>Solanales</taxon>
        <taxon>Solanaceae</taxon>
        <taxon>Nicotianoideae</taxon>
        <taxon>Nicotianeae</taxon>
        <taxon>Nicotiana</taxon>
    </lineage>
</organism>
<dbReference type="InterPro" id="IPR005500">
    <property type="entry name" value="DUF309"/>
</dbReference>
<dbReference type="RefSeq" id="XP_016453781.1">
    <property type="nucleotide sequence ID" value="XM_016598295.2"/>
</dbReference>
<dbReference type="InterPro" id="IPR023203">
    <property type="entry name" value="TTHA0068_sf"/>
</dbReference>
<dbReference type="Gene3D" id="1.10.3450.10">
    <property type="entry name" value="TTHA0068-like"/>
    <property type="match status" value="1"/>
</dbReference>